<keyword evidence="2" id="KW-1185">Reference proteome</keyword>
<gene>
    <name evidence="1" type="ORF">RHMOL_Rhmol05G0016300</name>
</gene>
<reference evidence="1" key="1">
    <citation type="submission" date="2022-02" db="EMBL/GenBank/DDBJ databases">
        <title>Plant Genome Project.</title>
        <authorList>
            <person name="Zhang R.-G."/>
        </authorList>
    </citation>
    <scope>NUCLEOTIDE SEQUENCE</scope>
    <source>
        <strain evidence="1">AT1</strain>
    </source>
</reference>
<name>A0ACC0NKM7_RHOML</name>
<evidence type="ECO:0000313" key="2">
    <source>
        <dbReference type="Proteomes" id="UP001062846"/>
    </source>
</evidence>
<dbReference type="EMBL" id="CM046392">
    <property type="protein sequence ID" value="KAI8553444.1"/>
    <property type="molecule type" value="Genomic_DNA"/>
</dbReference>
<proteinExistence type="predicted"/>
<evidence type="ECO:0000313" key="1">
    <source>
        <dbReference type="EMBL" id="KAI8553444.1"/>
    </source>
</evidence>
<accession>A0ACC0NKM7</accession>
<protein>
    <submittedName>
        <fullName evidence="1">Uncharacterized protein</fullName>
    </submittedName>
</protein>
<comment type="caution">
    <text evidence="1">The sequence shown here is derived from an EMBL/GenBank/DDBJ whole genome shotgun (WGS) entry which is preliminary data.</text>
</comment>
<organism evidence="1 2">
    <name type="scientific">Rhododendron molle</name>
    <name type="common">Chinese azalea</name>
    <name type="synonym">Azalea mollis</name>
    <dbReference type="NCBI Taxonomy" id="49168"/>
    <lineage>
        <taxon>Eukaryota</taxon>
        <taxon>Viridiplantae</taxon>
        <taxon>Streptophyta</taxon>
        <taxon>Embryophyta</taxon>
        <taxon>Tracheophyta</taxon>
        <taxon>Spermatophyta</taxon>
        <taxon>Magnoliopsida</taxon>
        <taxon>eudicotyledons</taxon>
        <taxon>Gunneridae</taxon>
        <taxon>Pentapetalae</taxon>
        <taxon>asterids</taxon>
        <taxon>Ericales</taxon>
        <taxon>Ericaceae</taxon>
        <taxon>Ericoideae</taxon>
        <taxon>Rhodoreae</taxon>
        <taxon>Rhododendron</taxon>
    </lineage>
</organism>
<dbReference type="Proteomes" id="UP001062846">
    <property type="component" value="Chromosome 5"/>
</dbReference>
<sequence>MALSLVTNLLTSLQPLVEKEVGLLLGVDEEMTKLQSTPSTIEAVLEDAERNHPEDKAVQDWLRKLKGAAYEVDDILDECSTEILRWESKGQSSGSLKKVVKLAAIADERNKFHFRNMVVENRDEFTKSRETGSLLTLPKLTGRDRDKEKISIKVLLEDALERNEVSVYPIIGMGGLGKTTLAQAAFNDERMKSHFDLMIWVYVSQDFDLKRVVQSISGDTCQLSDLDSLQKKLRERLNGKRYLIVLDDVWDEDQEKWDKLKYTIACGSKGSSIIVTTRVEKVAAIMGTLPTHCLSYLSEEDCWLLFKQRAFGNSNEERSNLVAIGKDIVKKCGGVPLAATALGGLLRFQREESKWLSIKESEIWNLPQDGNPILPALRLSYYNLPLEFRRCFAYCAYFPKGSEIEKGNLIRLWMANGYISRKDKLEPEDLGDHIWTELCWRSFFQRLDKPETETDRWLTSKDCDEDYKCKIWFKMHDLVHDLAQYIVEDERHMMEYRGSSDTSDRKVREVSTRMLREGDQATYSPFQPDNCDFRKFGSLRVFEASGIEIMKLLSSIDKLKHLRYFDISDSEINHLPNSICTLWNLQTLILDRCKRLKRLPNNMKCLRNLRHLHLSSCFLMEMPPEIGQLTCLKELSLFVVGKNKDDKLPLECRRCFAYCAFFPKGSEIEKGNLIQLWMANGYISCKDKQEPEDLGDDIWSELCWRSFFQRLDKPKTETYKWLTSKDCEEDYKCQIWFKMHDLVHDLAQYIVKDERHMMEYGGSSDKEDRKVREVSTRMLREGDQATYSPFQPDKCDFSKFGSLRVFEASGIEIMKLPS</sequence>